<organism evidence="1 3">
    <name type="scientific">Paenibacillus barcinonensis</name>
    <dbReference type="NCBI Taxonomy" id="198119"/>
    <lineage>
        <taxon>Bacteria</taxon>
        <taxon>Bacillati</taxon>
        <taxon>Bacillota</taxon>
        <taxon>Bacilli</taxon>
        <taxon>Bacillales</taxon>
        <taxon>Paenibacillaceae</taxon>
        <taxon>Paenibacillus</taxon>
    </lineage>
</organism>
<gene>
    <name evidence="1" type="ORF">DFQ00_106350</name>
    <name evidence="2" type="ORF">HUB98_04060</name>
</gene>
<name>A0A2V4VJR2_PAEBA</name>
<protein>
    <submittedName>
        <fullName evidence="1">Uncharacterized protein</fullName>
    </submittedName>
</protein>
<evidence type="ECO:0000313" key="3">
    <source>
        <dbReference type="Proteomes" id="UP000247790"/>
    </source>
</evidence>
<dbReference type="RefSeq" id="WP_110896860.1">
    <property type="nucleotide sequence ID" value="NZ_CP054614.1"/>
</dbReference>
<dbReference type="EMBL" id="CP054614">
    <property type="protein sequence ID" value="QKS55572.1"/>
    <property type="molecule type" value="Genomic_DNA"/>
</dbReference>
<dbReference type="Proteomes" id="UP000509327">
    <property type="component" value="Chromosome"/>
</dbReference>
<proteinExistence type="predicted"/>
<dbReference type="Proteomes" id="UP000247790">
    <property type="component" value="Unassembled WGS sequence"/>
</dbReference>
<evidence type="ECO:0000313" key="2">
    <source>
        <dbReference type="EMBL" id="QKS55572.1"/>
    </source>
</evidence>
<accession>A0A2V4VJR2</accession>
<dbReference type="OrthoDB" id="643468at1385"/>
<reference evidence="2 4" key="2">
    <citation type="submission" date="2020-06" db="EMBL/GenBank/DDBJ databases">
        <title>Complete genome of Paenibacillus barcinonensis KACC11450.</title>
        <authorList>
            <person name="Kim M."/>
            <person name="Park Y.-J."/>
            <person name="Shin J.-H."/>
        </authorList>
    </citation>
    <scope>NUCLEOTIDE SEQUENCE [LARGE SCALE GENOMIC DNA]</scope>
    <source>
        <strain evidence="2 4">KACC11450</strain>
    </source>
</reference>
<evidence type="ECO:0000313" key="4">
    <source>
        <dbReference type="Proteomes" id="UP000509327"/>
    </source>
</evidence>
<sequence>MKELSTKLHLINKDNQKHGEIIGEEILSVVSPLINTREEIDIKKLVEDYLIILSELPNLSKSILCMKIFDDDFLQDLEYEVLKRTEFPQINHETTNEFNNLIEFCLEGAITSQSKPYTNHHKHKFQQTLVRKIYDKFYPKQYYVLQDEMHLKQELEEILYEKKGFFSIKEFDFMFDNDFKTHLELIQINIHDKKREFTTHNDMNLLYIKDIVNYICNQMMDVCPQNNIKFLNTDLEKSIEVIYKCMYENIENQIRSTQGKFKLVFDLNDMDGKQQQLLSKCLKTVATPMINSGIRIDSLTSVIKKVTISDSFSNNYALMLDDLDIQSLTFIDTHGLDHIEKGVSKKRLLKDFFSEQKENREKNLSSAKQGIDAVFYLKKLDAGRPTELDYIVPLIYEVEPQVTLYCVFTGIDIFNLDSNQVRTSWEYGDVTAPKAVQYLFSSQLEQVLDRKLKFSNGKKKIVYHTLRNNIGAFCGIDASKYIILNQERVRKILISILIREKNSIDIIPNKLIKDIKGEYYDKLKFEVKQLLLMFFDKASITNWKEIPWNTARANASRVNSEQKRKKENQLGYLGAYRHRWDMIFQESYNEIFSNERYTKKLLEVFTSNREKVESVLIAMRDKFLGKNDEIYSLKANSDSHFKKLLIRLYDGEENNPFKPSSVIVGKDTDESKKYLNNVLDFRRLISKDNHLDKFAELYILRLIDSLQDDRTSSIKNVLKYGEGIQESILSAYDKVGRIFNFEEDSKEHEVVFFDIVEKLLNEDK</sequence>
<evidence type="ECO:0000313" key="1">
    <source>
        <dbReference type="EMBL" id="PYE49364.1"/>
    </source>
</evidence>
<dbReference type="EMBL" id="QJSW01000006">
    <property type="protein sequence ID" value="PYE49364.1"/>
    <property type="molecule type" value="Genomic_DNA"/>
</dbReference>
<reference evidence="1 3" key="1">
    <citation type="submission" date="2018-06" db="EMBL/GenBank/DDBJ databases">
        <title>Genomic Encyclopedia of Type Strains, Phase III (KMG-III): the genomes of soil and plant-associated and newly described type strains.</title>
        <authorList>
            <person name="Whitman W."/>
        </authorList>
    </citation>
    <scope>NUCLEOTIDE SEQUENCE [LARGE SCALE GENOMIC DNA]</scope>
    <source>
        <strain evidence="1 3">CECT 7022</strain>
    </source>
</reference>
<keyword evidence="4" id="KW-1185">Reference proteome</keyword>
<dbReference type="AlphaFoldDB" id="A0A2V4VJR2"/>